<accession>A0A346Y6E6</accession>
<name>A0A346Y6E6_9ACTN</name>
<reference evidence="2 3" key="1">
    <citation type="submission" date="2018-09" db="EMBL/GenBank/DDBJ databases">
        <title>Complete genome sequence of Euzebya sp. DY32-46 isolated from seawater of Pacific Ocean.</title>
        <authorList>
            <person name="Xu L."/>
            <person name="Wu Y.-H."/>
            <person name="Xu X.-W."/>
        </authorList>
    </citation>
    <scope>NUCLEOTIDE SEQUENCE [LARGE SCALE GENOMIC DNA]</scope>
    <source>
        <strain evidence="2 3">DY32-46</strain>
        <plasmid evidence="3">pedy32-46i</plasmid>
    </source>
</reference>
<keyword evidence="2" id="KW-0614">Plasmid</keyword>
<dbReference type="Proteomes" id="UP000264006">
    <property type="component" value="Plasmid pEDY32-46I"/>
</dbReference>
<organism evidence="2 3">
    <name type="scientific">Euzebya pacifica</name>
    <dbReference type="NCBI Taxonomy" id="1608957"/>
    <lineage>
        <taxon>Bacteria</taxon>
        <taxon>Bacillati</taxon>
        <taxon>Actinomycetota</taxon>
        <taxon>Nitriliruptoria</taxon>
        <taxon>Euzebyales</taxon>
    </lineage>
</organism>
<gene>
    <name evidence="2" type="ORF">DVS28_b0273</name>
</gene>
<feature type="compositionally biased region" description="Low complexity" evidence="1">
    <location>
        <begin position="21"/>
        <end position="33"/>
    </location>
</feature>
<dbReference type="EMBL" id="CP031166">
    <property type="protein sequence ID" value="AXV10043.1"/>
    <property type="molecule type" value="Genomic_DNA"/>
</dbReference>
<evidence type="ECO:0000313" key="3">
    <source>
        <dbReference type="Proteomes" id="UP000264006"/>
    </source>
</evidence>
<feature type="region of interest" description="Disordered" evidence="1">
    <location>
        <begin position="329"/>
        <end position="365"/>
    </location>
</feature>
<sequence>MRHTTGGRCHQHRSSASRNGSADATASRAAASDPFTSGTVGLRDLPAQAAGDPFHGSALKMSGVTTVCTGPGCAANTTARDGLCASCHSNGNAPGPDTPGYQDLIHDGMALTACTHGGCGRPTRSRTGVCIKHRGVHGPSSTDRADGLPQRSAAAERDILNDREPRLIDLIGSGPQLGLAARGSDQHRRDIRTRDVKAWCIGGSDDDPCPNTTKSTTGRCGGHRPPAYGSICIGITTGGQRCRRSVWGRPTCDQHRDGDTVLTTDTHLCTAIAHSGKRCTKTAADGTVTCYLHAHWSDPDADAAGHLAGTSQANPDHDGRVTGGIGRWKTRQASAKAPQSFPRDRRKASGAQRARTAPKAPKAGFRSYAHANDAVVGPAAAKENLPAVEHLRGRKIVFVDMDGTVYDSWHCCSKKDNSLVGNDECRHIRTDTVEAIKQTIADNTGPDGIPPVPVALTWRAGCETVTREWLGHLAAETGLEITDVFLPGSSQDIAGLAMPRNKGGGVDHQANRTQWGGGQVAFKAREIESLLDVLGIVPVGHFEDNADVLKMSEGKGTGHIHHVPRLVTIEKHEWDAGYLGAPKPKYGSGSWGGGRSNCEVCNNPFDGVNVRKSDADRWRCTDCVASVGTWAEEQKAKRASRKAAAKDNGIGKARKIVPPADPFTPVPDDDYSAGNHCTSCGTPVGGHPGQWAVCDDCDYATTGADGAEIVEGSDLWLDTGGEMEEVTVMMADDGTDSVAVKRRSDGEMLFVDAEDLHSTPF</sequence>
<dbReference type="RefSeq" id="WP_114594633.1">
    <property type="nucleotide sequence ID" value="NZ_CP031166.1"/>
</dbReference>
<keyword evidence="3" id="KW-1185">Reference proteome</keyword>
<evidence type="ECO:0000313" key="2">
    <source>
        <dbReference type="EMBL" id="AXV10043.1"/>
    </source>
</evidence>
<protein>
    <submittedName>
        <fullName evidence="2">Uncharacterized protein</fullName>
    </submittedName>
</protein>
<dbReference type="AlphaFoldDB" id="A0A346Y6E6"/>
<proteinExistence type="predicted"/>
<dbReference type="KEGG" id="euz:DVS28_b0273"/>
<geneLocation type="plasmid" evidence="3">
    <name>pedy32-46i</name>
</geneLocation>
<evidence type="ECO:0000256" key="1">
    <source>
        <dbReference type="SAM" id="MobiDB-lite"/>
    </source>
</evidence>
<feature type="region of interest" description="Disordered" evidence="1">
    <location>
        <begin position="1"/>
        <end position="38"/>
    </location>
</feature>
<feature type="compositionally biased region" description="Basic residues" evidence="1">
    <location>
        <begin position="1"/>
        <end position="15"/>
    </location>
</feature>